<gene>
    <name evidence="2" type="ORF">EDD31_2896</name>
</gene>
<comment type="caution">
    <text evidence="2">The sequence shown here is derived from an EMBL/GenBank/DDBJ whole genome shotgun (WGS) entry which is preliminary data.</text>
</comment>
<evidence type="ECO:0000313" key="3">
    <source>
        <dbReference type="Proteomes" id="UP000280668"/>
    </source>
</evidence>
<reference evidence="2 3" key="1">
    <citation type="submission" date="2018-11" db="EMBL/GenBank/DDBJ databases">
        <title>Sequencing the genomes of 1000 actinobacteria strains.</title>
        <authorList>
            <person name="Klenk H.-P."/>
        </authorList>
    </citation>
    <scope>NUCLEOTIDE SEQUENCE [LARGE SCALE GENOMIC DNA]</scope>
    <source>
        <strain evidence="2 3">DSM 11294</strain>
    </source>
</reference>
<dbReference type="InterPro" id="IPR008928">
    <property type="entry name" value="6-hairpin_glycosidase_sf"/>
</dbReference>
<dbReference type="OrthoDB" id="5165349at2"/>
<dbReference type="EMBL" id="RKHK01000001">
    <property type="protein sequence ID" value="ROR74480.1"/>
    <property type="molecule type" value="Genomic_DNA"/>
</dbReference>
<keyword evidence="3" id="KW-1185">Reference proteome</keyword>
<protein>
    <submittedName>
        <fullName evidence="2">Uncharacterized protein</fullName>
    </submittedName>
</protein>
<accession>A0A3N2BGY5</accession>
<sequence>MSIPTVEDFTSSVVADRFDDMINPPGLTNHVLVAQVDHDVLAVRSVTMPPLSQGDCVTGRLLIDGVLAQSRGEVVEHVWRPDQVRRSTRIDGWRIETVTVVPPGAPGVLARITVANELREERELDLGVWVDSQLVRTMPWRRAEPPRGHNRQVPVGARRRGEPASPPKGMAYFGALEPDAPVGTLQGLVHLDGTDVEDVSAEANVIRTRMHLAAGESWEGAFVLVLGDDGAELDAAFESIASEVDGAVTASEAAWNEELADLFDPAGEHTAGALPLLETGNDALRRLYWWGAMGVLWFRRENPAGVRARHYDTLMPRYWQTTTFIWDYSLSSIVHALSDPEEMRGQILHWIGLDINEHFGTEWLTGGPAGNWYSVNQYAMVRLVYDYVRLTGDTGFLDEEVEVDGASGSVGDHVREWAVEWRNKRVGSALADYGEIDNLLECVSTYVHEVASLNAANVWCMRTAAELSRLQGLDEEAAELERSASELIPEIMRLYLEGEGFFNARHPDGSLVPVRHCYDFSTVGTTIAGDLSQAVRAEMVQFFVDHLRTPTWIRALSASDPDAGFSVRPDHQWNGAYPAWPADSARAAIQLGGAERVAEWLPGLARSANQGPPGQAHMVAEAVAHIDGGARKAPPQFPYLIDWSCSSAGAWCELVIESIFGVHVAADGSVRASGVLEHFDPGAKLVGLRIADATYDVDASGARRR</sequence>
<dbReference type="RefSeq" id="WP_123304822.1">
    <property type="nucleotide sequence ID" value="NZ_RKHK01000001.1"/>
</dbReference>
<dbReference type="AlphaFoldDB" id="A0A3N2BGY5"/>
<evidence type="ECO:0000256" key="1">
    <source>
        <dbReference type="SAM" id="MobiDB-lite"/>
    </source>
</evidence>
<dbReference type="InterPro" id="IPR012341">
    <property type="entry name" value="6hp_glycosidase-like_sf"/>
</dbReference>
<feature type="region of interest" description="Disordered" evidence="1">
    <location>
        <begin position="142"/>
        <end position="164"/>
    </location>
</feature>
<dbReference type="Gene3D" id="1.50.10.10">
    <property type="match status" value="1"/>
</dbReference>
<name>A0A3N2BGY5_9MICO</name>
<dbReference type="Proteomes" id="UP000280668">
    <property type="component" value="Unassembled WGS sequence"/>
</dbReference>
<dbReference type="SUPFAM" id="SSF48208">
    <property type="entry name" value="Six-hairpin glycosidases"/>
    <property type="match status" value="1"/>
</dbReference>
<proteinExistence type="predicted"/>
<evidence type="ECO:0000313" key="2">
    <source>
        <dbReference type="EMBL" id="ROR74480.1"/>
    </source>
</evidence>
<organism evidence="2 3">
    <name type="scientific">Bogoriella caseilytica</name>
    <dbReference type="NCBI Taxonomy" id="56055"/>
    <lineage>
        <taxon>Bacteria</taxon>
        <taxon>Bacillati</taxon>
        <taxon>Actinomycetota</taxon>
        <taxon>Actinomycetes</taxon>
        <taxon>Micrococcales</taxon>
        <taxon>Bogoriellaceae</taxon>
        <taxon>Bogoriella</taxon>
    </lineage>
</organism>
<dbReference type="GO" id="GO:0005975">
    <property type="term" value="P:carbohydrate metabolic process"/>
    <property type="evidence" value="ECO:0007669"/>
    <property type="project" value="InterPro"/>
</dbReference>